<dbReference type="AlphaFoldDB" id="A0A4C1U440"/>
<feature type="region of interest" description="Disordered" evidence="1">
    <location>
        <begin position="1"/>
        <end position="20"/>
    </location>
</feature>
<name>A0A4C1U440_EUMVA</name>
<dbReference type="Proteomes" id="UP000299102">
    <property type="component" value="Unassembled WGS sequence"/>
</dbReference>
<sequence>MTTGGSGRALCPPEGGGATYAPEMEAGRACSQAQRRQADGTSCYTITAKRNKGKRPTSTRGTDEIVNTARRNWPSKAKNKEVWHALEDAFAQRGSAQIM</sequence>
<proteinExistence type="predicted"/>
<keyword evidence="3" id="KW-1185">Reference proteome</keyword>
<dbReference type="EMBL" id="BGZK01000125">
    <property type="protein sequence ID" value="GBP21155.1"/>
    <property type="molecule type" value="Genomic_DNA"/>
</dbReference>
<protein>
    <submittedName>
        <fullName evidence="2">Uncharacterized protein</fullName>
    </submittedName>
</protein>
<organism evidence="2 3">
    <name type="scientific">Eumeta variegata</name>
    <name type="common">Bagworm moth</name>
    <name type="synonym">Eumeta japonica</name>
    <dbReference type="NCBI Taxonomy" id="151549"/>
    <lineage>
        <taxon>Eukaryota</taxon>
        <taxon>Metazoa</taxon>
        <taxon>Ecdysozoa</taxon>
        <taxon>Arthropoda</taxon>
        <taxon>Hexapoda</taxon>
        <taxon>Insecta</taxon>
        <taxon>Pterygota</taxon>
        <taxon>Neoptera</taxon>
        <taxon>Endopterygota</taxon>
        <taxon>Lepidoptera</taxon>
        <taxon>Glossata</taxon>
        <taxon>Ditrysia</taxon>
        <taxon>Tineoidea</taxon>
        <taxon>Psychidae</taxon>
        <taxon>Oiketicinae</taxon>
        <taxon>Eumeta</taxon>
    </lineage>
</organism>
<evidence type="ECO:0000313" key="2">
    <source>
        <dbReference type="EMBL" id="GBP21155.1"/>
    </source>
</evidence>
<gene>
    <name evidence="2" type="ORF">EVAR_11186_1</name>
</gene>
<reference evidence="2 3" key="1">
    <citation type="journal article" date="2019" name="Commun. Biol.">
        <title>The bagworm genome reveals a unique fibroin gene that provides high tensile strength.</title>
        <authorList>
            <person name="Kono N."/>
            <person name="Nakamura H."/>
            <person name="Ohtoshi R."/>
            <person name="Tomita M."/>
            <person name="Numata K."/>
            <person name="Arakawa K."/>
        </authorList>
    </citation>
    <scope>NUCLEOTIDE SEQUENCE [LARGE SCALE GENOMIC DNA]</scope>
</reference>
<comment type="caution">
    <text evidence="2">The sequence shown here is derived from an EMBL/GenBank/DDBJ whole genome shotgun (WGS) entry which is preliminary data.</text>
</comment>
<evidence type="ECO:0000256" key="1">
    <source>
        <dbReference type="SAM" id="MobiDB-lite"/>
    </source>
</evidence>
<accession>A0A4C1U440</accession>
<evidence type="ECO:0000313" key="3">
    <source>
        <dbReference type="Proteomes" id="UP000299102"/>
    </source>
</evidence>